<reference evidence="1 2" key="1">
    <citation type="submission" date="2016-09" db="EMBL/GenBank/DDBJ databases">
        <authorList>
            <person name="Reverchon S."/>
            <person name="Nasser W."/>
            <person name="Leonard S."/>
            <person name="Brochier C."/>
            <person name="Duprey A."/>
        </authorList>
    </citation>
    <scope>NUCLEOTIDE SEQUENCE [LARGE SCALE GENOMIC DNA]</scope>
    <source>
        <strain evidence="1 2">174/2</strain>
    </source>
</reference>
<keyword evidence="2" id="KW-1185">Reference proteome</keyword>
<protein>
    <submittedName>
        <fullName evidence="1">Uncharacterized protein</fullName>
    </submittedName>
</protein>
<sequence>MRCWGFVVSGCEEARLSDGLLPGWFFSDEECDPARCKNQVKLPLIY</sequence>
<dbReference type="EMBL" id="LT615367">
    <property type="protein sequence ID" value="SLM61855.1"/>
    <property type="molecule type" value="Genomic_DNA"/>
</dbReference>
<evidence type="ECO:0000313" key="2">
    <source>
        <dbReference type="Proteomes" id="UP000294820"/>
    </source>
</evidence>
<evidence type="ECO:0000313" key="1">
    <source>
        <dbReference type="EMBL" id="SLM61855.1"/>
    </source>
</evidence>
<dbReference type="Proteomes" id="UP000294820">
    <property type="component" value="Chromosome 1"/>
</dbReference>
<name>A0A375A755_9GAMM</name>
<proteinExistence type="predicted"/>
<dbReference type="AlphaFoldDB" id="A0A375A755"/>
<accession>A0A375A755</accession>
<gene>
    <name evidence="1" type="ORF">DAQ1742_00788</name>
</gene>
<dbReference type="KEGG" id="daq:DAQ1742_00788"/>
<organism evidence="1 2">
    <name type="scientific">Dickeya aquatica</name>
    <dbReference type="NCBI Taxonomy" id="1401087"/>
    <lineage>
        <taxon>Bacteria</taxon>
        <taxon>Pseudomonadati</taxon>
        <taxon>Pseudomonadota</taxon>
        <taxon>Gammaproteobacteria</taxon>
        <taxon>Enterobacterales</taxon>
        <taxon>Pectobacteriaceae</taxon>
        <taxon>Dickeya</taxon>
    </lineage>
</organism>